<gene>
    <name evidence="9" type="ORF">N7380_09265</name>
</gene>
<organism evidence="9 10">
    <name type="scientific">Aquipseudomonas alcaligenes</name>
    <name type="common">Pseudomonas alcaligenes</name>
    <dbReference type="NCBI Taxonomy" id="43263"/>
    <lineage>
        <taxon>Bacteria</taxon>
        <taxon>Pseudomonadati</taxon>
        <taxon>Pseudomonadota</taxon>
        <taxon>Gammaproteobacteria</taxon>
        <taxon>Pseudomonadales</taxon>
        <taxon>Pseudomonadaceae</taxon>
        <taxon>Aquipseudomonas</taxon>
    </lineage>
</organism>
<feature type="active site" description="Charge relay system" evidence="5">
    <location>
        <position position="261"/>
    </location>
</feature>
<dbReference type="RefSeq" id="WP_280001196.1">
    <property type="nucleotide sequence ID" value="NZ_JAODZF010000005.1"/>
</dbReference>
<dbReference type="Gene3D" id="3.40.50.200">
    <property type="entry name" value="Peptidase S8/S53 domain"/>
    <property type="match status" value="1"/>
</dbReference>
<comment type="similarity">
    <text evidence="1 5">Belongs to the peptidase S8 family.</text>
</comment>
<evidence type="ECO:0000256" key="2">
    <source>
        <dbReference type="ARBA" id="ARBA00022670"/>
    </source>
</evidence>
<dbReference type="PROSITE" id="PS00138">
    <property type="entry name" value="SUBTILASE_SER"/>
    <property type="match status" value="1"/>
</dbReference>
<evidence type="ECO:0000313" key="10">
    <source>
        <dbReference type="Proteomes" id="UP001158058"/>
    </source>
</evidence>
<keyword evidence="7" id="KW-0732">Signal</keyword>
<feature type="compositionally biased region" description="Pro residues" evidence="6">
    <location>
        <begin position="35"/>
        <end position="78"/>
    </location>
</feature>
<reference evidence="9" key="1">
    <citation type="submission" date="2022-09" db="EMBL/GenBank/DDBJ databases">
        <title>Intensive care unit water sources are persistently colonized with multi-drug resistant bacteria and are the site of extensive horizontal gene transfer of antibiotic resistance genes.</title>
        <authorList>
            <person name="Diorio-Toth L."/>
        </authorList>
    </citation>
    <scope>NUCLEOTIDE SEQUENCE</scope>
    <source>
        <strain evidence="9">GD04146</strain>
    </source>
</reference>
<evidence type="ECO:0000256" key="1">
    <source>
        <dbReference type="ARBA" id="ARBA00011073"/>
    </source>
</evidence>
<name>A0AB73HZ22_AQUAC</name>
<feature type="region of interest" description="Disordered" evidence="6">
    <location>
        <begin position="19"/>
        <end position="88"/>
    </location>
</feature>
<keyword evidence="2 5" id="KW-0645">Protease</keyword>
<feature type="signal peptide" evidence="7">
    <location>
        <begin position="1"/>
        <end position="18"/>
    </location>
</feature>
<evidence type="ECO:0000256" key="7">
    <source>
        <dbReference type="SAM" id="SignalP"/>
    </source>
</evidence>
<feature type="compositionally biased region" description="Low complexity" evidence="6">
    <location>
        <begin position="19"/>
        <end position="34"/>
    </location>
</feature>
<protein>
    <submittedName>
        <fullName evidence="9">S8 family serine peptidase</fullName>
    </submittedName>
</protein>
<evidence type="ECO:0000256" key="3">
    <source>
        <dbReference type="ARBA" id="ARBA00022801"/>
    </source>
</evidence>
<dbReference type="InterPro" id="IPR000209">
    <property type="entry name" value="Peptidase_S8/S53_dom"/>
</dbReference>
<dbReference type="Pfam" id="PF00082">
    <property type="entry name" value="Peptidase_S8"/>
    <property type="match status" value="1"/>
</dbReference>
<dbReference type="InterPro" id="IPR023828">
    <property type="entry name" value="Peptidase_S8_Ser-AS"/>
</dbReference>
<feature type="chain" id="PRO_5044503493" evidence="7">
    <location>
        <begin position="19"/>
        <end position="461"/>
    </location>
</feature>
<feature type="domain" description="Peptidase S8/S53" evidence="8">
    <location>
        <begin position="249"/>
        <end position="430"/>
    </location>
</feature>
<dbReference type="PANTHER" id="PTHR43806">
    <property type="entry name" value="PEPTIDASE S8"/>
    <property type="match status" value="1"/>
</dbReference>
<dbReference type="GO" id="GO:0006508">
    <property type="term" value="P:proteolysis"/>
    <property type="evidence" value="ECO:0007669"/>
    <property type="project" value="UniProtKB-KW"/>
</dbReference>
<dbReference type="GO" id="GO:0004252">
    <property type="term" value="F:serine-type endopeptidase activity"/>
    <property type="evidence" value="ECO:0007669"/>
    <property type="project" value="UniProtKB-UniRule"/>
</dbReference>
<evidence type="ECO:0000256" key="4">
    <source>
        <dbReference type="ARBA" id="ARBA00022825"/>
    </source>
</evidence>
<proteinExistence type="inferred from homology"/>
<dbReference type="AlphaFoldDB" id="A0AB73HZ22"/>
<keyword evidence="4 5" id="KW-0720">Serine protease</keyword>
<dbReference type="InterPro" id="IPR015500">
    <property type="entry name" value="Peptidase_S8_subtilisin-rel"/>
</dbReference>
<comment type="caution">
    <text evidence="9">The sequence shown here is derived from an EMBL/GenBank/DDBJ whole genome shotgun (WGS) entry which is preliminary data.</text>
</comment>
<dbReference type="SUPFAM" id="SSF52743">
    <property type="entry name" value="Subtilisin-like"/>
    <property type="match status" value="1"/>
</dbReference>
<dbReference type="InterPro" id="IPR050131">
    <property type="entry name" value="Peptidase_S8_subtilisin-like"/>
</dbReference>
<evidence type="ECO:0000256" key="6">
    <source>
        <dbReference type="SAM" id="MobiDB-lite"/>
    </source>
</evidence>
<accession>A0AB73HZ22</accession>
<dbReference type="EMBL" id="JAODZF010000005">
    <property type="protein sequence ID" value="MDH0142505.1"/>
    <property type="molecule type" value="Genomic_DNA"/>
</dbReference>
<dbReference type="InterPro" id="IPR036852">
    <property type="entry name" value="Peptidase_S8/S53_dom_sf"/>
</dbReference>
<evidence type="ECO:0000313" key="9">
    <source>
        <dbReference type="EMBL" id="MDH0142505.1"/>
    </source>
</evidence>
<evidence type="ECO:0000256" key="5">
    <source>
        <dbReference type="PROSITE-ProRule" id="PRU01240"/>
    </source>
</evidence>
<keyword evidence="3 5" id="KW-0378">Hydrolase</keyword>
<dbReference type="PANTHER" id="PTHR43806:SF11">
    <property type="entry name" value="CEREVISIN-RELATED"/>
    <property type="match status" value="1"/>
</dbReference>
<evidence type="ECO:0000259" key="8">
    <source>
        <dbReference type="Pfam" id="PF00082"/>
    </source>
</evidence>
<sequence>MRRWALLLVLLLSLPLQAASDPTGAAPPSSSVPVPGGPAPSPAPSAPVPAPAAVPAPVPVAPLPGVTPVPGPPPPLQPPRRSGSLLDQPPLQAAPVQWRGVAPPPADDLPPLREWLVFAADQAEAERQRLALQPFGLRILRRQQLASLGLVLSVFRLPAEADVLQLERELRARFPDWQQELNQRYRPLAQPDAAELQLRNWGQRAMGRGQPAPVECGRGLQLAMLDGPVNTTLAEFAGADLHYQSLPPAQYAARSAEAQRHGTAVAALLVGRGQVAGLLPGARLQALGVFGEDREAGLHTRSDWLILALERVAALDPPPRAINLSFGGARSQLLAGLFERLGERLHFVAAAGNDGQAGVRYPAAYPEVLAVGAVDARLRRLRQSNFGRHLALVAPGEDIWTLDGAGQGFFASGTSFAAPFVSAALALAASPEALLAQARDLGAAGRDEQYGAGLARLAGCR</sequence>
<feature type="active site" description="Charge relay system" evidence="5">
    <location>
        <position position="226"/>
    </location>
</feature>
<dbReference type="PRINTS" id="PR00723">
    <property type="entry name" value="SUBTILISIN"/>
</dbReference>
<dbReference type="PROSITE" id="PS51892">
    <property type="entry name" value="SUBTILASE"/>
    <property type="match status" value="1"/>
</dbReference>
<dbReference type="Proteomes" id="UP001158058">
    <property type="component" value="Unassembled WGS sequence"/>
</dbReference>
<feature type="active site" description="Charge relay system" evidence="5">
    <location>
        <position position="415"/>
    </location>
</feature>